<dbReference type="GeneID" id="106664511"/>
<evidence type="ECO:0000256" key="6">
    <source>
        <dbReference type="ARBA" id="ARBA00046062"/>
    </source>
</evidence>
<evidence type="ECO:0000256" key="7">
    <source>
        <dbReference type="SAM" id="Coils"/>
    </source>
</evidence>
<protein>
    <recommendedName>
        <fullName evidence="4">UBX domain-containing protein 4</fullName>
    </recommendedName>
    <alternativeName>
        <fullName evidence="5">UBX domain-containing protein 2</fullName>
    </alternativeName>
</protein>
<dbReference type="Gene3D" id="3.10.20.90">
    <property type="entry name" value="Phosphatidylinositol 3-kinase Catalytic Subunit, Chain A, domain 1"/>
    <property type="match status" value="1"/>
</dbReference>
<name>A0A8I6RKV2_CIMLE</name>
<feature type="compositionally biased region" description="Low complexity" evidence="8">
    <location>
        <begin position="278"/>
        <end position="293"/>
    </location>
</feature>
<keyword evidence="7" id="KW-0175">Coiled coil</keyword>
<dbReference type="PANTHER" id="PTHR46424">
    <property type="entry name" value="UBX DOMAIN-CONTAINING PROTEIN 4"/>
    <property type="match status" value="1"/>
</dbReference>
<dbReference type="CDD" id="cd16117">
    <property type="entry name" value="UBX_UBXN4"/>
    <property type="match status" value="1"/>
</dbReference>
<dbReference type="InterPro" id="IPR029071">
    <property type="entry name" value="Ubiquitin-like_domsf"/>
</dbReference>
<accession>A0A8I6RKV2</accession>
<comment type="subunit">
    <text evidence="3">Directly interacts with VCP. Interacts with UBQLN1. Forms a complex with VCP and UBQLN1.</text>
</comment>
<evidence type="ECO:0000256" key="5">
    <source>
        <dbReference type="ARBA" id="ARBA00041575"/>
    </source>
</evidence>
<evidence type="ECO:0000259" key="9">
    <source>
        <dbReference type="PROSITE" id="PS50033"/>
    </source>
</evidence>
<evidence type="ECO:0000256" key="4">
    <source>
        <dbReference type="ARBA" id="ARBA00040925"/>
    </source>
</evidence>
<dbReference type="GO" id="GO:0036503">
    <property type="term" value="P:ERAD pathway"/>
    <property type="evidence" value="ECO:0007669"/>
    <property type="project" value="TreeGrafter"/>
</dbReference>
<comment type="subcellular location">
    <subcellularLocation>
        <location evidence="1">Endoplasmic reticulum membrane</location>
        <topology evidence="1">Peripheral membrane protein</topology>
    </subcellularLocation>
</comment>
<sequence length="486" mass="54126">MNWFEGTIAEAVSSSKRKKAIFVVYVEGTDEASTSMSQILNGGEVAKKLDPSKFVCIRLEKGSPSHKQFTDIYKLVPVPSVFFIGHKGEPLEIVVGSTQNSVEEKICVGIETCINYLQGSVPLGEAVGDSSIPAPSSSNIHHGDLGQFIKMESQTTENAGKPPTVEQTSTHETTHKPEEPEGMSMDQKVERAKLLLARKNEQKRQEELEKEKEAELERRRIGQELQKANQLKQEMELKQFMEERKKERREEAEAKKKILDQIAEDRVARAQRMAMSSQVVPDPAVASASTAPSTSPPPSNVNIARLQFKLPTGEAKTHTFPAETTLGQVRQFIDNNIVLPFSEYQMATMFPRREFTHRDNNIDLRALQLLPSAVILILPVTGSQGGVLSGPSWTQICIDMFWDMVKPLFTLSRYIQSYLFGRPPPSNDNAPGWSSNSNQGQAPTTVNSGSYYFLCDSLKWVHLLVIGLIIWKMMSPCEGNCDGRGL</sequence>
<dbReference type="AlphaFoldDB" id="A0A8I6RKV2"/>
<comment type="function">
    <text evidence="6">Involved in endoplasmic reticulum-associated protein degradation (ERAD). Acts as a platform to recruit both UBQLN1 and VCP to the ER during ERAD.</text>
</comment>
<dbReference type="SUPFAM" id="SSF54236">
    <property type="entry name" value="Ubiquitin-like"/>
    <property type="match status" value="1"/>
</dbReference>
<dbReference type="PANTHER" id="PTHR46424:SF1">
    <property type="entry name" value="UBX DOMAIN-CONTAINING PROTEIN 4"/>
    <property type="match status" value="1"/>
</dbReference>
<evidence type="ECO:0000256" key="8">
    <source>
        <dbReference type="SAM" id="MobiDB-lite"/>
    </source>
</evidence>
<dbReference type="Pfam" id="PF23187">
    <property type="entry name" value="UBX7_N"/>
    <property type="match status" value="1"/>
</dbReference>
<evidence type="ECO:0000313" key="11">
    <source>
        <dbReference type="Proteomes" id="UP000494040"/>
    </source>
</evidence>
<dbReference type="SMART" id="SM00166">
    <property type="entry name" value="UBX"/>
    <property type="match status" value="1"/>
</dbReference>
<feature type="domain" description="UBX" evidence="9">
    <location>
        <begin position="299"/>
        <end position="377"/>
    </location>
</feature>
<keyword evidence="11" id="KW-1185">Reference proteome</keyword>
<dbReference type="GO" id="GO:0005789">
    <property type="term" value="C:endoplasmic reticulum membrane"/>
    <property type="evidence" value="ECO:0007669"/>
    <property type="project" value="UniProtKB-SubCell"/>
</dbReference>
<dbReference type="PROSITE" id="PS50033">
    <property type="entry name" value="UBX"/>
    <property type="match status" value="1"/>
</dbReference>
<reference evidence="10" key="1">
    <citation type="submission" date="2022-01" db="UniProtKB">
        <authorList>
            <consortium name="EnsemblMetazoa"/>
        </authorList>
    </citation>
    <scope>IDENTIFICATION</scope>
</reference>
<evidence type="ECO:0000256" key="3">
    <source>
        <dbReference type="ARBA" id="ARBA00038812"/>
    </source>
</evidence>
<dbReference type="InterPro" id="IPR036249">
    <property type="entry name" value="Thioredoxin-like_sf"/>
</dbReference>
<evidence type="ECO:0000256" key="1">
    <source>
        <dbReference type="ARBA" id="ARBA00004406"/>
    </source>
</evidence>
<feature type="region of interest" description="Disordered" evidence="8">
    <location>
        <begin position="155"/>
        <end position="186"/>
    </location>
</feature>
<keyword evidence="2" id="KW-0834">Unfolded protein response</keyword>
<dbReference type="OrthoDB" id="2445133at2759"/>
<evidence type="ECO:0000313" key="10">
    <source>
        <dbReference type="EnsemblMetazoa" id="XP_014245775.1"/>
    </source>
</evidence>
<dbReference type="InterPro" id="IPR001012">
    <property type="entry name" value="UBX_dom"/>
</dbReference>
<dbReference type="EnsemblMetazoa" id="XM_014390289.2">
    <property type="protein sequence ID" value="XP_014245775.1"/>
    <property type="gene ID" value="LOC106664511"/>
</dbReference>
<dbReference type="GO" id="GO:0006986">
    <property type="term" value="P:response to unfolded protein"/>
    <property type="evidence" value="ECO:0007669"/>
    <property type="project" value="UniProtKB-KW"/>
</dbReference>
<feature type="region of interest" description="Disordered" evidence="8">
    <location>
        <begin position="278"/>
        <end position="301"/>
    </location>
</feature>
<organism evidence="10 11">
    <name type="scientific">Cimex lectularius</name>
    <name type="common">Bed bug</name>
    <name type="synonym">Acanthia lectularia</name>
    <dbReference type="NCBI Taxonomy" id="79782"/>
    <lineage>
        <taxon>Eukaryota</taxon>
        <taxon>Metazoa</taxon>
        <taxon>Ecdysozoa</taxon>
        <taxon>Arthropoda</taxon>
        <taxon>Hexapoda</taxon>
        <taxon>Insecta</taxon>
        <taxon>Pterygota</taxon>
        <taxon>Neoptera</taxon>
        <taxon>Paraneoptera</taxon>
        <taxon>Hemiptera</taxon>
        <taxon>Heteroptera</taxon>
        <taxon>Panheteroptera</taxon>
        <taxon>Cimicomorpha</taxon>
        <taxon>Cimicidae</taxon>
        <taxon>Cimex</taxon>
    </lineage>
</organism>
<dbReference type="SUPFAM" id="SSF52833">
    <property type="entry name" value="Thioredoxin-like"/>
    <property type="match status" value="1"/>
</dbReference>
<dbReference type="Pfam" id="PF00789">
    <property type="entry name" value="UBX"/>
    <property type="match status" value="1"/>
</dbReference>
<dbReference type="RefSeq" id="XP_014245775.1">
    <property type="nucleotide sequence ID" value="XM_014390289.2"/>
</dbReference>
<proteinExistence type="predicted"/>
<dbReference type="Proteomes" id="UP000494040">
    <property type="component" value="Unassembled WGS sequence"/>
</dbReference>
<feature type="coiled-coil region" evidence="7">
    <location>
        <begin position="189"/>
        <end position="262"/>
    </location>
</feature>
<evidence type="ECO:0000256" key="2">
    <source>
        <dbReference type="ARBA" id="ARBA00023230"/>
    </source>
</evidence>